<dbReference type="Proteomes" id="UP000499080">
    <property type="component" value="Unassembled WGS sequence"/>
</dbReference>
<sequence length="111" mass="12680">MLYASSQALHPRSHLITFEASLEVNNNRDSHLICTLSFITLVLSRTCQQCRYPKDSSPCNNDRNQCQPQQRGVSSNDRIPRISELIQLSTSCEMRRRKTSLGDSGKLRLRT</sequence>
<evidence type="ECO:0000313" key="3">
    <source>
        <dbReference type="Proteomes" id="UP000499080"/>
    </source>
</evidence>
<evidence type="ECO:0000256" key="1">
    <source>
        <dbReference type="SAM" id="MobiDB-lite"/>
    </source>
</evidence>
<accession>A0A4Y2D2N5</accession>
<reference evidence="2 3" key="1">
    <citation type="journal article" date="2019" name="Sci. Rep.">
        <title>Orb-weaving spider Araneus ventricosus genome elucidates the spidroin gene catalogue.</title>
        <authorList>
            <person name="Kono N."/>
            <person name="Nakamura H."/>
            <person name="Ohtoshi R."/>
            <person name="Moran D.A.P."/>
            <person name="Shinohara A."/>
            <person name="Yoshida Y."/>
            <person name="Fujiwara M."/>
            <person name="Mori M."/>
            <person name="Tomita M."/>
            <person name="Arakawa K."/>
        </authorList>
    </citation>
    <scope>NUCLEOTIDE SEQUENCE [LARGE SCALE GENOMIC DNA]</scope>
</reference>
<comment type="caution">
    <text evidence="2">The sequence shown here is derived from an EMBL/GenBank/DDBJ whole genome shotgun (WGS) entry which is preliminary data.</text>
</comment>
<feature type="compositionally biased region" description="Polar residues" evidence="1">
    <location>
        <begin position="57"/>
        <end position="77"/>
    </location>
</feature>
<name>A0A4Y2D2N5_ARAVE</name>
<dbReference type="AlphaFoldDB" id="A0A4Y2D2N5"/>
<evidence type="ECO:0000313" key="2">
    <source>
        <dbReference type="EMBL" id="GBM10953.1"/>
    </source>
</evidence>
<proteinExistence type="predicted"/>
<organism evidence="2 3">
    <name type="scientific">Araneus ventricosus</name>
    <name type="common">Orbweaver spider</name>
    <name type="synonym">Epeira ventricosa</name>
    <dbReference type="NCBI Taxonomy" id="182803"/>
    <lineage>
        <taxon>Eukaryota</taxon>
        <taxon>Metazoa</taxon>
        <taxon>Ecdysozoa</taxon>
        <taxon>Arthropoda</taxon>
        <taxon>Chelicerata</taxon>
        <taxon>Arachnida</taxon>
        <taxon>Araneae</taxon>
        <taxon>Araneomorphae</taxon>
        <taxon>Entelegynae</taxon>
        <taxon>Araneoidea</taxon>
        <taxon>Araneidae</taxon>
        <taxon>Araneus</taxon>
    </lineage>
</organism>
<gene>
    <name evidence="2" type="ORF">AVEN_171436_1</name>
</gene>
<feature type="region of interest" description="Disordered" evidence="1">
    <location>
        <begin position="53"/>
        <end position="78"/>
    </location>
</feature>
<dbReference type="EMBL" id="BGPR01000292">
    <property type="protein sequence ID" value="GBM10953.1"/>
    <property type="molecule type" value="Genomic_DNA"/>
</dbReference>
<protein>
    <submittedName>
        <fullName evidence="2">Uncharacterized protein</fullName>
    </submittedName>
</protein>
<keyword evidence="3" id="KW-1185">Reference proteome</keyword>